<organism evidence="1 2">
    <name type="scientific">Virgibacillus byunsanensis</name>
    <dbReference type="NCBI Taxonomy" id="570945"/>
    <lineage>
        <taxon>Bacteria</taxon>
        <taxon>Bacillati</taxon>
        <taxon>Bacillota</taxon>
        <taxon>Bacilli</taxon>
        <taxon>Bacillales</taxon>
        <taxon>Bacillaceae</taxon>
        <taxon>Virgibacillus</taxon>
    </lineage>
</organism>
<keyword evidence="2" id="KW-1185">Reference proteome</keyword>
<dbReference type="RefSeq" id="WP_390362986.1">
    <property type="nucleotide sequence ID" value="NZ_JBHTKJ010000035.1"/>
</dbReference>
<evidence type="ECO:0000313" key="2">
    <source>
        <dbReference type="Proteomes" id="UP001597040"/>
    </source>
</evidence>
<sequence length="57" mass="6413">MFVNPQTGQVARGLLLLKINQINTTSIAFNLVRNVNRFLENLAYHQALMVKALVALM</sequence>
<gene>
    <name evidence="1" type="ORF">ACFQ3N_13110</name>
</gene>
<evidence type="ECO:0000313" key="1">
    <source>
        <dbReference type="EMBL" id="MFD1039325.1"/>
    </source>
</evidence>
<protein>
    <submittedName>
        <fullName evidence="1">Uncharacterized protein</fullName>
    </submittedName>
</protein>
<dbReference type="Proteomes" id="UP001597040">
    <property type="component" value="Unassembled WGS sequence"/>
</dbReference>
<accession>A0ABW3LR46</accession>
<comment type="caution">
    <text evidence="1">The sequence shown here is derived from an EMBL/GenBank/DDBJ whole genome shotgun (WGS) entry which is preliminary data.</text>
</comment>
<proteinExistence type="predicted"/>
<name>A0ABW3LR46_9BACI</name>
<dbReference type="EMBL" id="JBHTKJ010000035">
    <property type="protein sequence ID" value="MFD1039325.1"/>
    <property type="molecule type" value="Genomic_DNA"/>
</dbReference>
<reference evidence="2" key="1">
    <citation type="journal article" date="2019" name="Int. J. Syst. Evol. Microbiol.">
        <title>The Global Catalogue of Microorganisms (GCM) 10K type strain sequencing project: providing services to taxonomists for standard genome sequencing and annotation.</title>
        <authorList>
            <consortium name="The Broad Institute Genomics Platform"/>
            <consortium name="The Broad Institute Genome Sequencing Center for Infectious Disease"/>
            <person name="Wu L."/>
            <person name="Ma J."/>
        </authorList>
    </citation>
    <scope>NUCLEOTIDE SEQUENCE [LARGE SCALE GENOMIC DNA]</scope>
    <source>
        <strain evidence="2">CCUG 56754</strain>
    </source>
</reference>